<comment type="subcellular location">
    <subcellularLocation>
        <location evidence="1 4">Nucleus</location>
    </subcellularLocation>
</comment>
<dbReference type="InterPro" id="IPR013194">
    <property type="entry name" value="HDAC_interact_dom"/>
</dbReference>
<accession>A0A9Q0GYV7</accession>
<dbReference type="Gene3D" id="1.20.1160.11">
    <property type="entry name" value="Paired amphipathic helix"/>
    <property type="match status" value="1"/>
</dbReference>
<dbReference type="PANTHER" id="PTHR12346:SF0">
    <property type="entry name" value="SIN3A, ISOFORM G"/>
    <property type="match status" value="1"/>
</dbReference>
<dbReference type="Pfam" id="PF08295">
    <property type="entry name" value="Sin3_corepress"/>
    <property type="match status" value="1"/>
</dbReference>
<keyword evidence="3 4" id="KW-0539">Nucleus</keyword>
<evidence type="ECO:0000259" key="5">
    <source>
        <dbReference type="Pfam" id="PF08295"/>
    </source>
</evidence>
<name>A0A9Q0GYV7_9MAGN</name>
<reference evidence="6" key="1">
    <citation type="journal article" date="2023" name="Plant J.">
        <title>The genome of the king protea, Protea cynaroides.</title>
        <authorList>
            <person name="Chang J."/>
            <person name="Duong T.A."/>
            <person name="Schoeman C."/>
            <person name="Ma X."/>
            <person name="Roodt D."/>
            <person name="Barker N."/>
            <person name="Li Z."/>
            <person name="Van de Peer Y."/>
            <person name="Mizrachi E."/>
        </authorList>
    </citation>
    <scope>NUCLEOTIDE SEQUENCE</scope>
    <source>
        <tissue evidence="6">Young leaves</tissue>
    </source>
</reference>
<comment type="caution">
    <text evidence="6">The sequence shown here is derived from an EMBL/GenBank/DDBJ whole genome shotgun (WGS) entry which is preliminary data.</text>
</comment>
<dbReference type="InterPro" id="IPR039774">
    <property type="entry name" value="Sin3-like"/>
</dbReference>
<proteinExistence type="predicted"/>
<evidence type="ECO:0000256" key="4">
    <source>
        <dbReference type="PROSITE-ProRule" id="PRU00810"/>
    </source>
</evidence>
<evidence type="ECO:0000256" key="3">
    <source>
        <dbReference type="ARBA" id="ARBA00023242"/>
    </source>
</evidence>
<dbReference type="PANTHER" id="PTHR12346">
    <property type="entry name" value="SIN3B-RELATED"/>
    <property type="match status" value="1"/>
</dbReference>
<dbReference type="InterPro" id="IPR036600">
    <property type="entry name" value="PAH_sf"/>
</dbReference>
<gene>
    <name evidence="6" type="ORF">NE237_013196</name>
</gene>
<dbReference type="OrthoDB" id="10265969at2759"/>
<dbReference type="GO" id="GO:0003714">
    <property type="term" value="F:transcription corepressor activity"/>
    <property type="evidence" value="ECO:0007669"/>
    <property type="project" value="InterPro"/>
</dbReference>
<evidence type="ECO:0000256" key="1">
    <source>
        <dbReference type="ARBA" id="ARBA00004123"/>
    </source>
</evidence>
<dbReference type="InterPro" id="IPR003822">
    <property type="entry name" value="PAH"/>
</dbReference>
<sequence>MKRIREDEAQLGIAHKGALLDRHQRGKIANDIEAYVKSLHLKLGDNRHLVFLEAMNDFRIHRINFAGLISRMRQLLKEDTGLMEGFMALLPDEYRERLVHTKDDSMYRTFLMILDKYCFENESKSNSDVYREMASMSFFRDHPDLLEEFKVLFKTKVDPLEKERKNYRIILFSCEDDMFELDMLLESFKQTVNCVEELLEKFNDVTIDLDDPIHLEDHFSSRNLSCIRYNYGMSGLEVISMMQMNAIHVLQVILMRLKQK</sequence>
<organism evidence="6 7">
    <name type="scientific">Protea cynaroides</name>
    <dbReference type="NCBI Taxonomy" id="273540"/>
    <lineage>
        <taxon>Eukaryota</taxon>
        <taxon>Viridiplantae</taxon>
        <taxon>Streptophyta</taxon>
        <taxon>Embryophyta</taxon>
        <taxon>Tracheophyta</taxon>
        <taxon>Spermatophyta</taxon>
        <taxon>Magnoliopsida</taxon>
        <taxon>Proteales</taxon>
        <taxon>Proteaceae</taxon>
        <taxon>Protea</taxon>
    </lineage>
</organism>
<evidence type="ECO:0000313" key="6">
    <source>
        <dbReference type="EMBL" id="KAJ4956413.1"/>
    </source>
</evidence>
<dbReference type="GO" id="GO:0000118">
    <property type="term" value="C:histone deacetylase complex"/>
    <property type="evidence" value="ECO:0007669"/>
    <property type="project" value="TreeGrafter"/>
</dbReference>
<dbReference type="PROSITE" id="PS51477">
    <property type="entry name" value="PAH"/>
    <property type="match status" value="1"/>
</dbReference>
<dbReference type="Pfam" id="PF02671">
    <property type="entry name" value="PAH"/>
    <property type="match status" value="2"/>
</dbReference>
<evidence type="ECO:0000256" key="2">
    <source>
        <dbReference type="ARBA" id="ARBA00022491"/>
    </source>
</evidence>
<dbReference type="GO" id="GO:0000785">
    <property type="term" value="C:chromatin"/>
    <property type="evidence" value="ECO:0007669"/>
    <property type="project" value="TreeGrafter"/>
</dbReference>
<protein>
    <recommendedName>
        <fullName evidence="5">Histone deacetylase interacting domain-containing protein</fullName>
    </recommendedName>
</protein>
<dbReference type="Proteomes" id="UP001141806">
    <property type="component" value="Unassembled WGS sequence"/>
</dbReference>
<dbReference type="EMBL" id="JAMYWD010000011">
    <property type="protein sequence ID" value="KAJ4956413.1"/>
    <property type="molecule type" value="Genomic_DNA"/>
</dbReference>
<keyword evidence="7" id="KW-1185">Reference proteome</keyword>
<evidence type="ECO:0000313" key="7">
    <source>
        <dbReference type="Proteomes" id="UP001141806"/>
    </source>
</evidence>
<dbReference type="GO" id="GO:0000122">
    <property type="term" value="P:negative regulation of transcription by RNA polymerase II"/>
    <property type="evidence" value="ECO:0007669"/>
    <property type="project" value="TreeGrafter"/>
</dbReference>
<dbReference type="AlphaFoldDB" id="A0A9Q0GYV7"/>
<dbReference type="SUPFAM" id="SSF47762">
    <property type="entry name" value="PAH2 domain"/>
    <property type="match status" value="2"/>
</dbReference>
<keyword evidence="2" id="KW-0678">Repressor</keyword>
<feature type="domain" description="Histone deacetylase interacting" evidence="5">
    <location>
        <begin position="163"/>
        <end position="205"/>
    </location>
</feature>